<dbReference type="CDD" id="cd09868">
    <property type="entry name" value="PIN_XPG_RAD2"/>
    <property type="match status" value="2"/>
</dbReference>
<feature type="compositionally biased region" description="Basic and acidic residues" evidence="12">
    <location>
        <begin position="361"/>
        <end position="373"/>
    </location>
</feature>
<accession>A0A2H3JJ09</accession>
<dbReference type="PANTHER" id="PTHR16171">
    <property type="entry name" value="DNA REPAIR PROTEIN COMPLEMENTING XP-G CELLS-RELATED"/>
    <property type="match status" value="1"/>
</dbReference>
<feature type="compositionally biased region" description="Acidic residues" evidence="12">
    <location>
        <begin position="1216"/>
        <end position="1229"/>
    </location>
</feature>
<keyword evidence="8" id="KW-0378">Hydrolase</keyword>
<dbReference type="PROSITE" id="PS50330">
    <property type="entry name" value="UIM"/>
    <property type="match status" value="1"/>
</dbReference>
<dbReference type="SUPFAM" id="SSF88723">
    <property type="entry name" value="PIN domain-like"/>
    <property type="match status" value="1"/>
</dbReference>
<evidence type="ECO:0000313" key="15">
    <source>
        <dbReference type="EMBL" id="PCH42190.1"/>
    </source>
</evidence>
<evidence type="ECO:0000256" key="11">
    <source>
        <dbReference type="ARBA" id="ARBA00023242"/>
    </source>
</evidence>
<feature type="compositionally biased region" description="Basic and acidic residues" evidence="12">
    <location>
        <begin position="621"/>
        <end position="630"/>
    </location>
</feature>
<gene>
    <name evidence="15" type="ORF">WOLCODRAFT_17550</name>
</gene>
<dbReference type="GO" id="GO:0016788">
    <property type="term" value="F:hydrolase activity, acting on ester bonds"/>
    <property type="evidence" value="ECO:0007669"/>
    <property type="project" value="InterPro"/>
</dbReference>
<evidence type="ECO:0000256" key="5">
    <source>
        <dbReference type="ARBA" id="ARBA00022723"/>
    </source>
</evidence>
<dbReference type="SMART" id="SM00484">
    <property type="entry name" value="XPGI"/>
    <property type="match status" value="1"/>
</dbReference>
<evidence type="ECO:0000313" key="16">
    <source>
        <dbReference type="Proteomes" id="UP000218811"/>
    </source>
</evidence>
<organism evidence="15 16">
    <name type="scientific">Wolfiporia cocos (strain MD-104)</name>
    <name type="common">Brown rot fungus</name>
    <dbReference type="NCBI Taxonomy" id="742152"/>
    <lineage>
        <taxon>Eukaryota</taxon>
        <taxon>Fungi</taxon>
        <taxon>Dikarya</taxon>
        <taxon>Basidiomycota</taxon>
        <taxon>Agaricomycotina</taxon>
        <taxon>Agaricomycetes</taxon>
        <taxon>Polyporales</taxon>
        <taxon>Phaeolaceae</taxon>
        <taxon>Wolfiporia</taxon>
    </lineage>
</organism>
<dbReference type="FunFam" id="1.10.150.20:FF:000057">
    <property type="entry name" value="RAD2p Single-stranded DNA endonuclease"/>
    <property type="match status" value="1"/>
</dbReference>
<feature type="region of interest" description="Disordered" evidence="12">
    <location>
        <begin position="174"/>
        <end position="208"/>
    </location>
</feature>
<comment type="similarity">
    <text evidence="3">Belongs to the XPG/RAD2 endonuclease family. XPG subfamily.</text>
</comment>
<dbReference type="PROSITE" id="PS00842">
    <property type="entry name" value="XPG_2"/>
    <property type="match status" value="1"/>
</dbReference>
<dbReference type="GO" id="GO:0005634">
    <property type="term" value="C:nucleus"/>
    <property type="evidence" value="ECO:0007669"/>
    <property type="project" value="UniProtKB-SubCell"/>
</dbReference>
<dbReference type="InterPro" id="IPR008918">
    <property type="entry name" value="HhH2"/>
</dbReference>
<comment type="subcellular location">
    <subcellularLocation>
        <location evidence="2">Nucleus</location>
    </subcellularLocation>
</comment>
<keyword evidence="11" id="KW-0539">Nucleus</keyword>
<feature type="region of interest" description="Disordered" evidence="12">
    <location>
        <begin position="599"/>
        <end position="794"/>
    </location>
</feature>
<feature type="compositionally biased region" description="Polar residues" evidence="12">
    <location>
        <begin position="177"/>
        <end position="195"/>
    </location>
</feature>
<evidence type="ECO:0000256" key="4">
    <source>
        <dbReference type="ARBA" id="ARBA00022722"/>
    </source>
</evidence>
<dbReference type="STRING" id="742152.A0A2H3JJ09"/>
<dbReference type="InterPro" id="IPR006085">
    <property type="entry name" value="XPG_DNA_repair_N"/>
</dbReference>
<evidence type="ECO:0000256" key="9">
    <source>
        <dbReference type="ARBA" id="ARBA00022842"/>
    </source>
</evidence>
<protein>
    <submittedName>
        <fullName evidence="15">PIN domain-like protein</fullName>
    </submittedName>
</protein>
<feature type="region of interest" description="Disordered" evidence="12">
    <location>
        <begin position="361"/>
        <end position="383"/>
    </location>
</feature>
<evidence type="ECO:0000256" key="2">
    <source>
        <dbReference type="ARBA" id="ARBA00004123"/>
    </source>
</evidence>
<dbReference type="InterPro" id="IPR006084">
    <property type="entry name" value="XPG/Rad2"/>
</dbReference>
<keyword evidence="9" id="KW-0460">Magnesium</keyword>
<feature type="region of interest" description="Disordered" evidence="12">
    <location>
        <begin position="419"/>
        <end position="444"/>
    </location>
</feature>
<dbReference type="AlphaFoldDB" id="A0A2H3JJ09"/>
<dbReference type="PRINTS" id="PR00853">
    <property type="entry name" value="XPGRADSUPER"/>
</dbReference>
<keyword evidence="10" id="KW-0234">DNA repair</keyword>
<dbReference type="InterPro" id="IPR036279">
    <property type="entry name" value="5-3_exonuclease_C_sf"/>
</dbReference>
<dbReference type="OMA" id="PNSMDFS"/>
<keyword evidence="5" id="KW-0479">Metal-binding</keyword>
<proteinExistence type="inferred from homology"/>
<sequence>MSMGGCTERREEALKRSRERYSRMGVKSLWPLLDPVGRPVLLETMEGKAMAIDSSIWIYQFQATMRDKEGRGLVNAHVLGFLRRICKLLFYGIKPVFVFDGGAPALKRATIAERKKKKSGAALSHAKVAERLLAAQMRREALNQVQTKSKGKGKAPEGPVIPYENAVYLEDVDDSQPRTTPKAQNTGAGPSSASPKKSRWHDHDPYKLPDVNLDEAIAAATRPGAPDPRLATEDELRSFIDEMRPEDFDVSSPAFRELPTEVQYEIVGDLRFKSRQTSYKRLQNMLRNTRTPLDFSKEQIKNLKHRNALTQQLLVTTDSIGKAHVSIPIRIASERNKEYVLVKNEGAEGGWVLGVRDDGTRNNPIKIDHTSDKENDEDDSDVDMEEVQIGTTEQAVDPDLREYRRTQALAALADRYSPKKVAPRTTKVQRKPKNTRPLFAPDGDEALPVAREEEDPELALAIQESLEYEEESNLRQALEASRAQVSNNGSLYSTDAHASSSRVTLDGLRSIAHEDPLTVFETQTHTPARKYVAEISDDDDDDDLYASPARLETALSIANAGSSRRATAQPRGVLGDITSQMSEFGMPTLLMESNTTLPAQLSESEEDMEEVAVPSAPQSSEEDHANRNPDKAQLVRNVAESMAPKETSPAAENIAAPVTAEIASSDEDEDMEEVLPVPPAALMPSTSADTGAYPSSSISASSDIEQEIPPAQVPLVSISPPTVSASPLKDAAVDTPALSPSPPTSSPLPSHTQSASRRPPKDSLSSDSEADERDQDADAGSPEPHDGAPVESAADGWDAAEEMDAQAEEGEFARFISQVKGKDLETVRREIDDEIRELHQQRKVAMRDSEDITQQMISQIMIMLRLFGIPYITAPMEAEAQCAELLSLGLVDGIITDDSDVFLFGGQRVLKNMFNQSKTVECFLLSDLERELGLDRDKLIRLANLLGSDYTEGLPGVGPVVAMELLNEFPGQDGLHKFKDWWKKVQSGRDSGEDTNTSFLKRFKKRFKNLYLPDDWPNPAVRDAYYHPTVDESEESFKWGLPDLDALRRSVYLSACCSAPVTHGTINSYFNAELGWYQSKVDDLLLPIIHKMGKRGQSSAMNKQGNLTSFFDVPVGGGHARKRQAYASKRLQQVVSDFRKQQARQSSESESSPAEQAANISENEVAEKLAKRRKTTAGKTKGSAANTRKTSATRGRRGSRGGKTKRPTRRRKTTPEESEGGDDNDDDAETGSPHLPLAVNLRLRPSPRPAYQGPAEPADAPVVDI</sequence>
<feature type="domain" description="XPG-I" evidence="13">
    <location>
        <begin position="865"/>
        <end position="934"/>
    </location>
</feature>
<evidence type="ECO:0000256" key="12">
    <source>
        <dbReference type="SAM" id="MobiDB-lite"/>
    </source>
</evidence>
<dbReference type="PROSITE" id="PS00841">
    <property type="entry name" value="XPG_1"/>
    <property type="match status" value="1"/>
</dbReference>
<dbReference type="InterPro" id="IPR001044">
    <property type="entry name" value="XPG/Rad2_eukaryotes"/>
</dbReference>
<name>A0A2H3JJ09_WOLCO</name>
<evidence type="ECO:0000256" key="1">
    <source>
        <dbReference type="ARBA" id="ARBA00001946"/>
    </source>
</evidence>
<dbReference type="InterPro" id="IPR019974">
    <property type="entry name" value="XPG_CS"/>
</dbReference>
<comment type="cofactor">
    <cofactor evidence="1">
        <name>Mg(2+)</name>
        <dbReference type="ChEBI" id="CHEBI:18420"/>
    </cofactor>
</comment>
<feature type="compositionally biased region" description="Acidic residues" evidence="12">
    <location>
        <begin position="664"/>
        <end position="673"/>
    </location>
</feature>
<evidence type="ECO:0000256" key="6">
    <source>
        <dbReference type="ARBA" id="ARBA00022759"/>
    </source>
</evidence>
<evidence type="ECO:0000259" key="14">
    <source>
        <dbReference type="SMART" id="SM00485"/>
    </source>
</evidence>
<keyword evidence="4" id="KW-0540">Nuclease</keyword>
<evidence type="ECO:0000256" key="3">
    <source>
        <dbReference type="ARBA" id="ARBA00005283"/>
    </source>
</evidence>
<keyword evidence="7" id="KW-0227">DNA damage</keyword>
<dbReference type="OrthoDB" id="31113at2759"/>
<dbReference type="PANTHER" id="PTHR16171:SF7">
    <property type="entry name" value="DNA REPAIR PROTEIN RAD2"/>
    <property type="match status" value="1"/>
</dbReference>
<dbReference type="CDD" id="cd09904">
    <property type="entry name" value="H3TH_XPG"/>
    <property type="match status" value="1"/>
</dbReference>
<dbReference type="InterPro" id="IPR029060">
    <property type="entry name" value="PIN-like_dom_sf"/>
</dbReference>
<feature type="compositionally biased region" description="Low complexity" evidence="12">
    <location>
        <begin position="1143"/>
        <end position="1158"/>
    </location>
</feature>
<keyword evidence="16" id="KW-1185">Reference proteome</keyword>
<dbReference type="EMBL" id="KB468124">
    <property type="protein sequence ID" value="PCH42190.1"/>
    <property type="molecule type" value="Genomic_DNA"/>
</dbReference>
<dbReference type="SMART" id="SM00279">
    <property type="entry name" value="HhH2"/>
    <property type="match status" value="1"/>
</dbReference>
<dbReference type="Proteomes" id="UP000218811">
    <property type="component" value="Unassembled WGS sequence"/>
</dbReference>
<keyword evidence="6" id="KW-0255">Endonuclease</keyword>
<dbReference type="Pfam" id="PF00752">
    <property type="entry name" value="XPG_N"/>
    <property type="match status" value="1"/>
</dbReference>
<dbReference type="SUPFAM" id="SSF47807">
    <property type="entry name" value="5' to 3' exonuclease, C-terminal subdomain"/>
    <property type="match status" value="1"/>
</dbReference>
<feature type="compositionally biased region" description="Low complexity" evidence="12">
    <location>
        <begin position="1177"/>
        <end position="1193"/>
    </location>
</feature>
<evidence type="ECO:0000256" key="7">
    <source>
        <dbReference type="ARBA" id="ARBA00022763"/>
    </source>
</evidence>
<dbReference type="GO" id="GO:0046872">
    <property type="term" value="F:metal ion binding"/>
    <property type="evidence" value="ECO:0007669"/>
    <property type="project" value="UniProtKB-KW"/>
</dbReference>
<dbReference type="GO" id="GO:0003697">
    <property type="term" value="F:single-stranded DNA binding"/>
    <property type="evidence" value="ECO:0007669"/>
    <property type="project" value="InterPro"/>
</dbReference>
<dbReference type="Gene3D" id="3.40.50.1010">
    <property type="entry name" value="5'-nuclease"/>
    <property type="match status" value="2"/>
</dbReference>
<dbReference type="PRINTS" id="PR00066">
    <property type="entry name" value="XRODRMPGMNTG"/>
</dbReference>
<evidence type="ECO:0000256" key="8">
    <source>
        <dbReference type="ARBA" id="ARBA00022801"/>
    </source>
</evidence>
<dbReference type="GO" id="GO:0006289">
    <property type="term" value="P:nucleotide-excision repair"/>
    <property type="evidence" value="ECO:0007669"/>
    <property type="project" value="InterPro"/>
</dbReference>
<reference evidence="15 16" key="1">
    <citation type="journal article" date="2012" name="Science">
        <title>The Paleozoic origin of enzymatic lignin decomposition reconstructed from 31 fungal genomes.</title>
        <authorList>
            <person name="Floudas D."/>
            <person name="Binder M."/>
            <person name="Riley R."/>
            <person name="Barry K."/>
            <person name="Blanchette R.A."/>
            <person name="Henrissat B."/>
            <person name="Martinez A.T."/>
            <person name="Otillar R."/>
            <person name="Spatafora J.W."/>
            <person name="Yadav J.S."/>
            <person name="Aerts A."/>
            <person name="Benoit I."/>
            <person name="Boyd A."/>
            <person name="Carlson A."/>
            <person name="Copeland A."/>
            <person name="Coutinho P.M."/>
            <person name="de Vries R.P."/>
            <person name="Ferreira P."/>
            <person name="Findley K."/>
            <person name="Foster B."/>
            <person name="Gaskell J."/>
            <person name="Glotzer D."/>
            <person name="Gorecki P."/>
            <person name="Heitman J."/>
            <person name="Hesse C."/>
            <person name="Hori C."/>
            <person name="Igarashi K."/>
            <person name="Jurgens J.A."/>
            <person name="Kallen N."/>
            <person name="Kersten P."/>
            <person name="Kohler A."/>
            <person name="Kuees U."/>
            <person name="Kumar T.K.A."/>
            <person name="Kuo A."/>
            <person name="LaButti K."/>
            <person name="Larrondo L.F."/>
            <person name="Lindquist E."/>
            <person name="Ling A."/>
            <person name="Lombard V."/>
            <person name="Lucas S."/>
            <person name="Lundell T."/>
            <person name="Martin R."/>
            <person name="McLaughlin D.J."/>
            <person name="Morgenstern I."/>
            <person name="Morin E."/>
            <person name="Murat C."/>
            <person name="Nagy L.G."/>
            <person name="Nolan M."/>
            <person name="Ohm R.A."/>
            <person name="Patyshakuliyeva A."/>
            <person name="Rokas A."/>
            <person name="Ruiz-Duenas F.J."/>
            <person name="Sabat G."/>
            <person name="Salamov A."/>
            <person name="Samejima M."/>
            <person name="Schmutz J."/>
            <person name="Slot J.C."/>
            <person name="St John F."/>
            <person name="Stenlid J."/>
            <person name="Sun H."/>
            <person name="Sun S."/>
            <person name="Syed K."/>
            <person name="Tsang A."/>
            <person name="Wiebenga A."/>
            <person name="Young D."/>
            <person name="Pisabarro A."/>
            <person name="Eastwood D.C."/>
            <person name="Martin F."/>
            <person name="Cullen D."/>
            <person name="Grigoriev I.V."/>
            <person name="Hibbett D.S."/>
        </authorList>
    </citation>
    <scope>NUCLEOTIDE SEQUENCE [LARGE SCALE GENOMIC DNA]</scope>
    <source>
        <strain evidence="15 16">MD-104</strain>
    </source>
</reference>
<feature type="domain" description="XPG N-terminal" evidence="14">
    <location>
        <begin position="24"/>
        <end position="121"/>
    </location>
</feature>
<evidence type="ECO:0000256" key="10">
    <source>
        <dbReference type="ARBA" id="ARBA00023204"/>
    </source>
</evidence>
<feature type="compositionally biased region" description="Acidic residues" evidence="12">
    <location>
        <begin position="374"/>
        <end position="383"/>
    </location>
</feature>
<dbReference type="Gene3D" id="1.10.150.20">
    <property type="entry name" value="5' to 3' exonuclease, C-terminal subdomain"/>
    <property type="match status" value="1"/>
</dbReference>
<feature type="compositionally biased region" description="Basic residues" evidence="12">
    <location>
        <begin position="1194"/>
        <end position="1212"/>
    </location>
</feature>
<feature type="region of interest" description="Disordered" evidence="12">
    <location>
        <begin position="1137"/>
        <end position="1265"/>
    </location>
</feature>
<dbReference type="SMART" id="SM00485">
    <property type="entry name" value="XPGN"/>
    <property type="match status" value="1"/>
</dbReference>
<evidence type="ECO:0000259" key="13">
    <source>
        <dbReference type="SMART" id="SM00484"/>
    </source>
</evidence>
<dbReference type="InterPro" id="IPR003903">
    <property type="entry name" value="UIM_dom"/>
</dbReference>
<dbReference type="GO" id="GO:0004520">
    <property type="term" value="F:DNA endonuclease activity"/>
    <property type="evidence" value="ECO:0007669"/>
    <property type="project" value="TreeGrafter"/>
</dbReference>
<dbReference type="Pfam" id="PF00867">
    <property type="entry name" value="XPG_I"/>
    <property type="match status" value="1"/>
</dbReference>
<dbReference type="InterPro" id="IPR006086">
    <property type="entry name" value="XPG-I_dom"/>
</dbReference>
<feature type="compositionally biased region" description="Acidic residues" evidence="12">
    <location>
        <begin position="768"/>
        <end position="777"/>
    </location>
</feature>